<dbReference type="Proteomes" id="UP000818029">
    <property type="component" value="Chromosome D04"/>
</dbReference>
<sequence>MAYHPQTNRQAEFSNRQLKQILEKVVNPTHKHWLFRLDEALWAYQITFKTPLGMSPFKLVYGKPCHFPVELEHKTYWAIKKLNIDWSAVGTNCLLELNEMEEFRAQTYENAKLLKLFPAKLKSRWSGPFEIVHVYSHGAVRVKASKNDSTFKVNGERLKHYFGAPIINDKNSITFQTA</sequence>
<organism evidence="1 2">
    <name type="scientific">Gossypium hirsutum</name>
    <name type="common">Upland cotton</name>
    <name type="synonym">Gossypium mexicanum</name>
    <dbReference type="NCBI Taxonomy" id="3635"/>
    <lineage>
        <taxon>Eukaryota</taxon>
        <taxon>Viridiplantae</taxon>
        <taxon>Streptophyta</taxon>
        <taxon>Embryophyta</taxon>
        <taxon>Tracheophyta</taxon>
        <taxon>Spermatophyta</taxon>
        <taxon>Magnoliopsida</taxon>
        <taxon>eudicotyledons</taxon>
        <taxon>Gunneridae</taxon>
        <taxon>Pentapetalae</taxon>
        <taxon>rosids</taxon>
        <taxon>malvids</taxon>
        <taxon>Malvales</taxon>
        <taxon>Malvaceae</taxon>
        <taxon>Malvoideae</taxon>
        <taxon>Gossypium</taxon>
    </lineage>
</organism>
<name>A0A1U8IM26_GOSHI</name>
<evidence type="ECO:0000313" key="1">
    <source>
        <dbReference type="Proteomes" id="UP000818029"/>
    </source>
</evidence>
<evidence type="ECO:0008006" key="3">
    <source>
        <dbReference type="Google" id="ProtNLM"/>
    </source>
</evidence>
<reference evidence="1" key="1">
    <citation type="journal article" date="2020" name="Nat. Genet.">
        <title>Genomic diversifications of five Gossypium allopolyploid species and their impact on cotton improvement.</title>
        <authorList>
            <person name="Chen Z.J."/>
            <person name="Sreedasyam A."/>
            <person name="Ando A."/>
            <person name="Song Q."/>
            <person name="De Santiago L.M."/>
            <person name="Hulse-Kemp A.M."/>
            <person name="Ding M."/>
            <person name="Ye W."/>
            <person name="Kirkbride R.C."/>
            <person name="Jenkins J."/>
            <person name="Plott C."/>
            <person name="Lovell J."/>
            <person name="Lin Y.M."/>
            <person name="Vaughn R."/>
            <person name="Liu B."/>
            <person name="Simpson S."/>
            <person name="Scheffler B.E."/>
            <person name="Wen L."/>
            <person name="Saski C.A."/>
            <person name="Grover C.E."/>
            <person name="Hu G."/>
            <person name="Conover J.L."/>
            <person name="Carlson J.W."/>
            <person name="Shu S."/>
            <person name="Boston L.B."/>
            <person name="Williams M."/>
            <person name="Peterson D.G."/>
            <person name="McGee K."/>
            <person name="Jones D.C."/>
            <person name="Wendel J.F."/>
            <person name="Stelly D.M."/>
            <person name="Grimwood J."/>
            <person name="Schmutz J."/>
        </authorList>
    </citation>
    <scope>NUCLEOTIDE SEQUENCE [LARGE SCALE GENOMIC DNA]</scope>
    <source>
        <strain evidence="1">cv. TM-1</strain>
    </source>
</reference>
<dbReference type="STRING" id="3635.A0A1U8IM26"/>
<reference evidence="2" key="2">
    <citation type="submission" date="2025-08" db="UniProtKB">
        <authorList>
            <consortium name="RefSeq"/>
        </authorList>
    </citation>
    <scope>IDENTIFICATION</scope>
</reference>
<dbReference type="InterPro" id="IPR036397">
    <property type="entry name" value="RNaseH_sf"/>
</dbReference>
<protein>
    <recommendedName>
        <fullName evidence="3">Protein NYNRIN-like</fullName>
    </recommendedName>
</protein>
<accession>A0A1U8IM26</accession>
<dbReference type="SUPFAM" id="SSF53098">
    <property type="entry name" value="Ribonuclease H-like"/>
    <property type="match status" value="1"/>
</dbReference>
<evidence type="ECO:0000313" key="2">
    <source>
        <dbReference type="RefSeq" id="XP_016679220.1"/>
    </source>
</evidence>
<proteinExistence type="predicted"/>
<dbReference type="KEGG" id="ghi:107898199"/>
<dbReference type="InterPro" id="IPR052160">
    <property type="entry name" value="Gypsy_RT_Integrase-like"/>
</dbReference>
<dbReference type="PANTHER" id="PTHR47266">
    <property type="entry name" value="ENDONUCLEASE-RELATED"/>
    <property type="match status" value="1"/>
</dbReference>
<dbReference type="RefSeq" id="XP_016679220.1">
    <property type="nucleotide sequence ID" value="XM_016823731.1"/>
</dbReference>
<dbReference type="GeneID" id="107898199"/>
<dbReference type="PaxDb" id="3635-A0A1U8IM26"/>
<dbReference type="AlphaFoldDB" id="A0A1U8IM26"/>
<dbReference type="GO" id="GO:0003676">
    <property type="term" value="F:nucleic acid binding"/>
    <property type="evidence" value="ECO:0007669"/>
    <property type="project" value="InterPro"/>
</dbReference>
<keyword evidence="1" id="KW-1185">Reference proteome</keyword>
<dbReference type="InterPro" id="IPR012337">
    <property type="entry name" value="RNaseH-like_sf"/>
</dbReference>
<dbReference type="Gene3D" id="3.30.420.10">
    <property type="entry name" value="Ribonuclease H-like superfamily/Ribonuclease H"/>
    <property type="match status" value="1"/>
</dbReference>
<gene>
    <name evidence="2" type="primary">LOC107898199</name>
</gene>